<evidence type="ECO:0000256" key="4">
    <source>
        <dbReference type="ARBA" id="ARBA00023118"/>
    </source>
</evidence>
<dbReference type="Gene3D" id="1.10.520.30">
    <property type="entry name" value="AF1862-like domain"/>
    <property type="match status" value="1"/>
</dbReference>
<sequence length="153" mass="17460">MSRIRSQQYALTAYDLVKNVKIEKEQGKKELAEGYRTLALNFPNMILQSGLCQAVGFLLAKGTEDDENGKKSEKNAHFVLLLKHLTKLLNDNDETDALLLNDNDKTDAFHKHILECDLDKYQLLTRNTLEAASWLKRYTQALLPKDNDGDKHV</sequence>
<evidence type="ECO:0000313" key="6">
    <source>
        <dbReference type="EMBL" id="UOP04602.1"/>
    </source>
</evidence>
<dbReference type="EMBL" id="CP091521">
    <property type="protein sequence ID" value="UOP04602.1"/>
    <property type="molecule type" value="Genomic_DNA"/>
</dbReference>
<keyword evidence="3" id="KW-0963">Cytoplasm</keyword>
<dbReference type="SUPFAM" id="SSF158568">
    <property type="entry name" value="AF1862-like"/>
    <property type="match status" value="1"/>
</dbReference>
<evidence type="ECO:0000256" key="2">
    <source>
        <dbReference type="ARBA" id="ARBA00006161"/>
    </source>
</evidence>
<dbReference type="GO" id="GO:0005737">
    <property type="term" value="C:cytoplasm"/>
    <property type="evidence" value="ECO:0007669"/>
    <property type="project" value="UniProtKB-SubCell"/>
</dbReference>
<dbReference type="GO" id="GO:0051607">
    <property type="term" value="P:defense response to virus"/>
    <property type="evidence" value="ECO:0007669"/>
    <property type="project" value="UniProtKB-KW"/>
</dbReference>
<evidence type="ECO:0000256" key="5">
    <source>
        <dbReference type="ARBA" id="ARBA00030001"/>
    </source>
</evidence>
<dbReference type="InterPro" id="IPR023101">
    <property type="entry name" value="AF1862-like_dom_sf"/>
</dbReference>
<dbReference type="AlphaFoldDB" id="A0A8T9MWP1"/>
<keyword evidence="4" id="KW-0051">Antiviral defense</keyword>
<organism evidence="6 7">
    <name type="scientific">Conchiformibius kuhniae</name>
    <dbReference type="NCBI Taxonomy" id="211502"/>
    <lineage>
        <taxon>Bacteria</taxon>
        <taxon>Pseudomonadati</taxon>
        <taxon>Pseudomonadota</taxon>
        <taxon>Betaproteobacteria</taxon>
        <taxon>Neisseriales</taxon>
        <taxon>Neisseriaceae</taxon>
        <taxon>Conchiformibius</taxon>
    </lineage>
</organism>
<evidence type="ECO:0000256" key="3">
    <source>
        <dbReference type="ARBA" id="ARBA00022490"/>
    </source>
</evidence>
<dbReference type="InterPro" id="IPR010160">
    <property type="entry name" value="CRISPR-assoc_prot_Cmr5"/>
</dbReference>
<comment type="subcellular location">
    <subcellularLocation>
        <location evidence="1">Cytoplasm</location>
    </subcellularLocation>
</comment>
<reference evidence="6" key="2">
    <citation type="submission" date="2024-09" db="EMBL/GenBank/DDBJ databases">
        <authorList>
            <person name="Veyrier F.J."/>
        </authorList>
    </citation>
    <scope>NUCLEOTIDE SEQUENCE</scope>
    <source>
        <strain evidence="6">17694</strain>
    </source>
</reference>
<evidence type="ECO:0000313" key="7">
    <source>
        <dbReference type="Proteomes" id="UP000831534"/>
    </source>
</evidence>
<evidence type="ECO:0000256" key="1">
    <source>
        <dbReference type="ARBA" id="ARBA00004496"/>
    </source>
</evidence>
<accession>A0A8T9MWP1</accession>
<dbReference type="NCBIfam" id="TIGR01881">
    <property type="entry name" value="cas_Cmr5"/>
    <property type="match status" value="1"/>
</dbReference>
<dbReference type="RefSeq" id="WP_027010103.1">
    <property type="nucleotide sequence ID" value="NZ_CP091521.1"/>
</dbReference>
<dbReference type="Proteomes" id="UP000831534">
    <property type="component" value="Chromosome"/>
</dbReference>
<dbReference type="KEGG" id="ckh:LVJ77_10230"/>
<reference evidence="6" key="1">
    <citation type="journal article" date="2022" name="Res Sq">
        <title>Evolution of multicellular longitudinally dividing oral cavity symbionts (Neisseriaceae).</title>
        <authorList>
            <person name="Nyongesa S."/>
            <person name="Weber P."/>
            <person name="Bernet E."/>
            <person name="Pullido F."/>
            <person name="Nieckarz M."/>
            <person name="Delaby M."/>
            <person name="Nieves C."/>
            <person name="Viehboeck T."/>
            <person name="Krause N."/>
            <person name="Rivera-Millot A."/>
            <person name="Nakamura A."/>
            <person name="Vischer N."/>
            <person name="VanNieuwenhze M."/>
            <person name="Brun Y."/>
            <person name="Cava F."/>
            <person name="Bulgheresi S."/>
            <person name="Veyrier F."/>
        </authorList>
    </citation>
    <scope>NUCLEOTIDE SEQUENCE</scope>
    <source>
        <strain evidence="6">17694</strain>
    </source>
</reference>
<keyword evidence="7" id="KW-1185">Reference proteome</keyword>
<protein>
    <recommendedName>
        <fullName evidence="5">CRISPR type III-B/RAMP module-associated protein Cmr5</fullName>
    </recommendedName>
</protein>
<proteinExistence type="inferred from homology"/>
<comment type="similarity">
    <text evidence="2">Belongs to the CRISPR system Cmr5 family.</text>
</comment>
<dbReference type="Pfam" id="PF09701">
    <property type="entry name" value="Cas_Cmr5"/>
    <property type="match status" value="1"/>
</dbReference>
<name>A0A8T9MWP1_9NEIS</name>
<gene>
    <name evidence="6" type="primary">cmr5</name>
    <name evidence="6" type="ORF">LVJ77_10230</name>
</gene>